<dbReference type="Pfam" id="PF14304">
    <property type="entry name" value="CSTF_C"/>
    <property type="match status" value="1"/>
</dbReference>
<feature type="compositionally biased region" description="Low complexity" evidence="1">
    <location>
        <begin position="17"/>
        <end position="50"/>
    </location>
</feature>
<gene>
    <name evidence="3" type="ORF">TASK_LOCUS3030</name>
</gene>
<dbReference type="OrthoDB" id="6271390at2759"/>
<dbReference type="Proteomes" id="UP000282613">
    <property type="component" value="Unassembled WGS sequence"/>
</dbReference>
<dbReference type="Gene3D" id="1.10.20.70">
    <property type="entry name" value="Transcription termination and cleavage factor, C-terminal domain"/>
    <property type="match status" value="1"/>
</dbReference>
<feature type="region of interest" description="Disordered" evidence="1">
    <location>
        <begin position="1"/>
        <end position="68"/>
    </location>
</feature>
<evidence type="ECO:0000313" key="5">
    <source>
        <dbReference type="WBParaSite" id="TASK_0000302901-mRNA-1"/>
    </source>
</evidence>
<evidence type="ECO:0000256" key="1">
    <source>
        <dbReference type="SAM" id="MobiDB-lite"/>
    </source>
</evidence>
<dbReference type="AlphaFoldDB" id="A0A0R3W035"/>
<sequence>MYGSFQPPPPPPPQQQPQPHQVPGGFPHLPHPSSSGPLGQPSAFSVGAPQPGVPPPPTTVHATSGIPSLDQLNPAISAALMAGTGGSVTGLPQKEQEKLDLIMQVLSLSEESIALLPEDEQRSIRILKEQVRKRGVF</sequence>
<evidence type="ECO:0000313" key="4">
    <source>
        <dbReference type="Proteomes" id="UP000282613"/>
    </source>
</evidence>
<feature type="compositionally biased region" description="Pro residues" evidence="1">
    <location>
        <begin position="1"/>
        <end position="16"/>
    </location>
</feature>
<reference evidence="3 4" key="2">
    <citation type="submission" date="2018-11" db="EMBL/GenBank/DDBJ databases">
        <authorList>
            <consortium name="Pathogen Informatics"/>
        </authorList>
    </citation>
    <scope>NUCLEOTIDE SEQUENCE [LARGE SCALE GENOMIC DNA]</scope>
</reference>
<organism evidence="5">
    <name type="scientific">Taenia asiatica</name>
    <name type="common">Asian tapeworm</name>
    <dbReference type="NCBI Taxonomy" id="60517"/>
    <lineage>
        <taxon>Eukaryota</taxon>
        <taxon>Metazoa</taxon>
        <taxon>Spiralia</taxon>
        <taxon>Lophotrochozoa</taxon>
        <taxon>Platyhelminthes</taxon>
        <taxon>Cestoda</taxon>
        <taxon>Eucestoda</taxon>
        <taxon>Cyclophyllidea</taxon>
        <taxon>Taeniidae</taxon>
        <taxon>Taenia</taxon>
    </lineage>
</organism>
<evidence type="ECO:0000313" key="3">
    <source>
        <dbReference type="EMBL" id="VDK26932.1"/>
    </source>
</evidence>
<protein>
    <submittedName>
        <fullName evidence="5">CSTF_C domain-containing protein</fullName>
    </submittedName>
</protein>
<feature type="domain" description="Transcription termination and cleavage factor C-terminal" evidence="2">
    <location>
        <begin position="95"/>
        <end position="132"/>
    </location>
</feature>
<dbReference type="WBParaSite" id="TASK_0000302901-mRNA-1">
    <property type="protein sequence ID" value="TASK_0000302901-mRNA-1"/>
    <property type="gene ID" value="TASK_0000302901"/>
</dbReference>
<dbReference type="InterPro" id="IPR038192">
    <property type="entry name" value="CSTF_C_sf"/>
</dbReference>
<dbReference type="GO" id="GO:0031124">
    <property type="term" value="P:mRNA 3'-end processing"/>
    <property type="evidence" value="ECO:0007669"/>
    <property type="project" value="InterPro"/>
</dbReference>
<dbReference type="InterPro" id="IPR026896">
    <property type="entry name" value="CSTF_C"/>
</dbReference>
<keyword evidence="4" id="KW-1185">Reference proteome</keyword>
<reference evidence="5" key="1">
    <citation type="submission" date="2017-02" db="UniProtKB">
        <authorList>
            <consortium name="WormBaseParasite"/>
        </authorList>
    </citation>
    <scope>IDENTIFICATION</scope>
</reference>
<accession>A0A0R3W035</accession>
<proteinExistence type="predicted"/>
<name>A0A0R3W035_TAEAS</name>
<dbReference type="STRING" id="60517.A0A0R3W035"/>
<evidence type="ECO:0000259" key="2">
    <source>
        <dbReference type="Pfam" id="PF14304"/>
    </source>
</evidence>
<dbReference type="EMBL" id="UYRS01004947">
    <property type="protein sequence ID" value="VDK26932.1"/>
    <property type="molecule type" value="Genomic_DNA"/>
</dbReference>